<accession>A0A4P9X9Z1</accession>
<feature type="compositionally biased region" description="Pro residues" evidence="1">
    <location>
        <begin position="275"/>
        <end position="289"/>
    </location>
</feature>
<evidence type="ECO:0000313" key="3">
    <source>
        <dbReference type="Proteomes" id="UP000274922"/>
    </source>
</evidence>
<feature type="region of interest" description="Disordered" evidence="1">
    <location>
        <begin position="474"/>
        <end position="547"/>
    </location>
</feature>
<feature type="compositionally biased region" description="Low complexity" evidence="1">
    <location>
        <begin position="346"/>
        <end position="355"/>
    </location>
</feature>
<proteinExistence type="predicted"/>
<feature type="compositionally biased region" description="Low complexity" evidence="1">
    <location>
        <begin position="290"/>
        <end position="301"/>
    </location>
</feature>
<name>A0A4P9X9Z1_9FUNG</name>
<reference evidence="3" key="1">
    <citation type="journal article" date="2018" name="Nat. Microbiol.">
        <title>Leveraging single-cell genomics to expand the fungal tree of life.</title>
        <authorList>
            <person name="Ahrendt S.R."/>
            <person name="Quandt C.A."/>
            <person name="Ciobanu D."/>
            <person name="Clum A."/>
            <person name="Salamov A."/>
            <person name="Andreopoulos B."/>
            <person name="Cheng J.F."/>
            <person name="Woyke T."/>
            <person name="Pelin A."/>
            <person name="Henrissat B."/>
            <person name="Reynolds N.K."/>
            <person name="Benny G.L."/>
            <person name="Smith M.E."/>
            <person name="James T.Y."/>
            <person name="Grigoriev I.V."/>
        </authorList>
    </citation>
    <scope>NUCLEOTIDE SEQUENCE [LARGE SCALE GENOMIC DNA]</scope>
    <source>
        <strain evidence="3">ATCC 52028</strain>
    </source>
</reference>
<feature type="compositionally biased region" description="Gly residues" evidence="1">
    <location>
        <begin position="175"/>
        <end position="192"/>
    </location>
</feature>
<dbReference type="EMBL" id="ML014150">
    <property type="protein sequence ID" value="RKP02158.1"/>
    <property type="molecule type" value="Genomic_DNA"/>
</dbReference>
<feature type="compositionally biased region" description="Pro residues" evidence="1">
    <location>
        <begin position="104"/>
        <end position="116"/>
    </location>
</feature>
<keyword evidence="3" id="KW-1185">Reference proteome</keyword>
<evidence type="ECO:0000256" key="1">
    <source>
        <dbReference type="SAM" id="MobiDB-lite"/>
    </source>
</evidence>
<feature type="compositionally biased region" description="Polar residues" evidence="1">
    <location>
        <begin position="306"/>
        <end position="315"/>
    </location>
</feature>
<feature type="region of interest" description="Disordered" evidence="1">
    <location>
        <begin position="594"/>
        <end position="665"/>
    </location>
</feature>
<feature type="compositionally biased region" description="Low complexity" evidence="1">
    <location>
        <begin position="622"/>
        <end position="644"/>
    </location>
</feature>
<dbReference type="STRING" id="1555241.A0A4P9X9Z1"/>
<dbReference type="Proteomes" id="UP000274922">
    <property type="component" value="Unassembled WGS sequence"/>
</dbReference>
<feature type="compositionally biased region" description="Low complexity" evidence="1">
    <location>
        <begin position="223"/>
        <end position="257"/>
    </location>
</feature>
<dbReference type="AlphaFoldDB" id="A0A4P9X9Z1"/>
<feature type="region of interest" description="Disordered" evidence="1">
    <location>
        <begin position="23"/>
        <end position="355"/>
    </location>
</feature>
<organism evidence="2 3">
    <name type="scientific">Caulochytrium protostelioides</name>
    <dbReference type="NCBI Taxonomy" id="1555241"/>
    <lineage>
        <taxon>Eukaryota</taxon>
        <taxon>Fungi</taxon>
        <taxon>Fungi incertae sedis</taxon>
        <taxon>Chytridiomycota</taxon>
        <taxon>Chytridiomycota incertae sedis</taxon>
        <taxon>Chytridiomycetes</taxon>
        <taxon>Caulochytriales</taxon>
        <taxon>Caulochytriaceae</taxon>
        <taxon>Caulochytrium</taxon>
    </lineage>
</organism>
<protein>
    <submittedName>
        <fullName evidence="2">Uncharacterized protein</fullName>
    </submittedName>
</protein>
<feature type="compositionally biased region" description="Low complexity" evidence="1">
    <location>
        <begin position="595"/>
        <end position="610"/>
    </location>
</feature>
<feature type="region of interest" description="Disordered" evidence="1">
    <location>
        <begin position="425"/>
        <end position="461"/>
    </location>
</feature>
<gene>
    <name evidence="2" type="ORF">CXG81DRAFT_25178</name>
</gene>
<evidence type="ECO:0000313" key="2">
    <source>
        <dbReference type="EMBL" id="RKP02158.1"/>
    </source>
</evidence>
<feature type="compositionally biased region" description="Polar residues" evidence="1">
    <location>
        <begin position="57"/>
        <end position="71"/>
    </location>
</feature>
<feature type="compositionally biased region" description="Basic and acidic residues" evidence="1">
    <location>
        <begin position="451"/>
        <end position="461"/>
    </location>
</feature>
<feature type="compositionally biased region" description="Low complexity" evidence="1">
    <location>
        <begin position="529"/>
        <end position="540"/>
    </location>
</feature>
<sequence length="665" mass="66435">MALPRDIPCVAEPYSIDGAATAAKRPPAFVHRADASLPQAGSRPATPDLTPAGSPVGSPSPTVTGASTPRLTPSPPRGVHRPWSPPASEGRPPNGAAMGTSQRSPPPPPPPPPLPPLGHADAVRPGLGQTMLSSIILPADMDGDGDGDGDGDRDGDGAAGPALPHRYGYGAYDGARGGGDGVLSGSSDGAGAGASAPLHGMRAPRPVRLRAASAQSYNSDSNVGAPPTGAAAAAVHAAHATLRTRRSAASLSTRSTSPWPAIARLVHPGRAYGRPTPPTFRPTGPPSPGPAAAGGAPAAAGLDPTRTPTHSSAASLASHGPTWRSRFRMPFFKPPPRSASLQPSTAPADAATAAAAGPLVARPPHSAPSTPLPQHPILVASHRSRSFLRSMSSGSGAESDGNGSAGLPLAGLPLAALRPLSPAPSLRCGSGTGPTSLRCGSPSPGATLPLRARDRDETALRDPYRLGLRSYLDTPGTAELSSSSGVGYSSGEESPGAASIAGGPTPPTLPRVPRRGSSMPLGAVPRPTGVGAVGTSPSPGSVGGSRGTLLRHPEAATAAATTAAAEPKHGWFRQALRKAPSMFGLKSRFRRREAPASAGAAPAPVSSSVSLVEGPRSTWPQAGLRGRSVSASAGSAMAAASPDGGSRRRGGLLQVLRPQRSTVFQ</sequence>
<feature type="compositionally biased region" description="Low complexity" evidence="1">
    <location>
        <begin position="479"/>
        <end position="494"/>
    </location>
</feature>
<feature type="compositionally biased region" description="Polar residues" evidence="1">
    <location>
        <begin position="213"/>
        <end position="222"/>
    </location>
</feature>